<dbReference type="KEGG" id="emo:DM558_12880"/>
<reference evidence="8" key="1">
    <citation type="submission" date="2018-06" db="EMBL/GenBank/DDBJ databases">
        <title>Complete genome of Pseudomonas insecticola strain QZS01.</title>
        <authorList>
            <person name="Wang J."/>
            <person name="Su Q."/>
        </authorList>
    </citation>
    <scope>NUCLEOTIDE SEQUENCE [LARGE SCALE GENOMIC DNA]</scope>
    <source>
        <strain evidence="8">QZS01</strain>
    </source>
</reference>
<dbReference type="EMBL" id="CP029822">
    <property type="protein sequence ID" value="AZS51609.1"/>
    <property type="molecule type" value="Genomic_DNA"/>
</dbReference>
<proteinExistence type="predicted"/>
<keyword evidence="8" id="KW-1185">Reference proteome</keyword>
<keyword evidence="2" id="KW-0488">Methylation</keyword>
<gene>
    <name evidence="7" type="ORF">DM558_12880</name>
</gene>
<dbReference type="NCBIfam" id="TIGR02532">
    <property type="entry name" value="IV_pilin_GFxxxE"/>
    <property type="match status" value="1"/>
</dbReference>
<dbReference type="Pfam" id="PF16732">
    <property type="entry name" value="ComP_DUS"/>
    <property type="match status" value="1"/>
</dbReference>
<dbReference type="Proteomes" id="UP000273143">
    <property type="component" value="Chromosome"/>
</dbReference>
<keyword evidence="5 6" id="KW-0472">Membrane</keyword>
<dbReference type="PROSITE" id="PS00409">
    <property type="entry name" value="PROKAR_NTER_METHYL"/>
    <property type="match status" value="1"/>
</dbReference>
<dbReference type="InterPro" id="IPR002416">
    <property type="entry name" value="T2SS_protein-GspH"/>
</dbReference>
<organism evidence="7 8">
    <name type="scientific">Entomomonas moraniae</name>
    <dbReference type="NCBI Taxonomy" id="2213226"/>
    <lineage>
        <taxon>Bacteria</taxon>
        <taxon>Pseudomonadati</taxon>
        <taxon>Pseudomonadota</taxon>
        <taxon>Gammaproteobacteria</taxon>
        <taxon>Pseudomonadales</taxon>
        <taxon>Pseudomonadaceae</taxon>
        <taxon>Entomomonas</taxon>
    </lineage>
</organism>
<dbReference type="GO" id="GO:0015628">
    <property type="term" value="P:protein secretion by the type II secretion system"/>
    <property type="evidence" value="ECO:0007669"/>
    <property type="project" value="InterPro"/>
</dbReference>
<evidence type="ECO:0000256" key="5">
    <source>
        <dbReference type="ARBA" id="ARBA00023136"/>
    </source>
</evidence>
<dbReference type="AlphaFoldDB" id="A0A3Q9JME5"/>
<protein>
    <submittedName>
        <fullName evidence="7">Type IV pilin protein</fullName>
    </submittedName>
</protein>
<dbReference type="SUPFAM" id="SSF54523">
    <property type="entry name" value="Pili subunits"/>
    <property type="match status" value="1"/>
</dbReference>
<dbReference type="InterPro" id="IPR012902">
    <property type="entry name" value="N_methyl_site"/>
</dbReference>
<comment type="subcellular location">
    <subcellularLocation>
        <location evidence="1">Membrane</location>
        <topology evidence="1">Single-pass membrane protein</topology>
    </subcellularLocation>
</comment>
<evidence type="ECO:0000313" key="7">
    <source>
        <dbReference type="EMBL" id="AZS51609.1"/>
    </source>
</evidence>
<name>A0A3Q9JME5_9GAMM</name>
<keyword evidence="4 6" id="KW-1133">Transmembrane helix</keyword>
<dbReference type="GO" id="GO:0016020">
    <property type="term" value="C:membrane"/>
    <property type="evidence" value="ECO:0007669"/>
    <property type="project" value="UniProtKB-SubCell"/>
</dbReference>
<dbReference type="Gene3D" id="3.30.700.10">
    <property type="entry name" value="Glycoprotein, Type 4 Pilin"/>
    <property type="match status" value="1"/>
</dbReference>
<evidence type="ECO:0000313" key="8">
    <source>
        <dbReference type="Proteomes" id="UP000273143"/>
    </source>
</evidence>
<dbReference type="GO" id="GO:0015627">
    <property type="term" value="C:type II protein secretion system complex"/>
    <property type="evidence" value="ECO:0007669"/>
    <property type="project" value="InterPro"/>
</dbReference>
<dbReference type="InterPro" id="IPR031982">
    <property type="entry name" value="PilE-like"/>
</dbReference>
<dbReference type="PRINTS" id="PR00885">
    <property type="entry name" value="BCTERIALGSPH"/>
</dbReference>
<dbReference type="Pfam" id="PF07963">
    <property type="entry name" value="N_methyl"/>
    <property type="match status" value="1"/>
</dbReference>
<feature type="transmembrane region" description="Helical" evidence="6">
    <location>
        <begin position="6"/>
        <end position="29"/>
    </location>
</feature>
<evidence type="ECO:0000256" key="4">
    <source>
        <dbReference type="ARBA" id="ARBA00022989"/>
    </source>
</evidence>
<dbReference type="InterPro" id="IPR045584">
    <property type="entry name" value="Pilin-like"/>
</dbReference>
<sequence length="129" mass="14380">MKQKGFTLIEILITLVILAILASIAITSYQSYILRSHRTDAMKLLLDTAGTQESYYSFKYKYTDSLGELGLRSNKSDYGYYQLSIQLANNGKSYILTATPVGSQVTDSCGSFQLYSDGTRQASKEGCWK</sequence>
<evidence type="ECO:0000256" key="6">
    <source>
        <dbReference type="SAM" id="Phobius"/>
    </source>
</evidence>
<keyword evidence="3 6" id="KW-0812">Transmembrane</keyword>
<evidence type="ECO:0000256" key="3">
    <source>
        <dbReference type="ARBA" id="ARBA00022692"/>
    </source>
</evidence>
<dbReference type="RefSeq" id="WP_127164347.1">
    <property type="nucleotide sequence ID" value="NZ_CP029822.1"/>
</dbReference>
<evidence type="ECO:0000256" key="2">
    <source>
        <dbReference type="ARBA" id="ARBA00022481"/>
    </source>
</evidence>
<dbReference type="GO" id="GO:0043683">
    <property type="term" value="P:type IV pilus assembly"/>
    <property type="evidence" value="ECO:0007669"/>
    <property type="project" value="InterPro"/>
</dbReference>
<accession>A0A3Q9JME5</accession>
<evidence type="ECO:0000256" key="1">
    <source>
        <dbReference type="ARBA" id="ARBA00004167"/>
    </source>
</evidence>